<evidence type="ECO:0000256" key="3">
    <source>
        <dbReference type="ARBA" id="ARBA00022676"/>
    </source>
</evidence>
<keyword evidence="6 8" id="KW-1133">Transmembrane helix</keyword>
<evidence type="ECO:0000256" key="6">
    <source>
        <dbReference type="ARBA" id="ARBA00022989"/>
    </source>
</evidence>
<evidence type="ECO:0000259" key="9">
    <source>
        <dbReference type="Pfam" id="PF13231"/>
    </source>
</evidence>
<feature type="transmembrane region" description="Helical" evidence="8">
    <location>
        <begin position="299"/>
        <end position="318"/>
    </location>
</feature>
<feature type="transmembrane region" description="Helical" evidence="8">
    <location>
        <begin position="387"/>
        <end position="408"/>
    </location>
</feature>
<feature type="transmembrane region" description="Helical" evidence="8">
    <location>
        <begin position="143"/>
        <end position="161"/>
    </location>
</feature>
<dbReference type="AlphaFoldDB" id="A0A1N7PTB3"/>
<sequence>MAPPEGRARSGFAVAMILAFAVVAVIGVALRPLLPIDETRYIDVAREMRLEGSWFLPIKNFELYTDKPPLLFWLINLVWTLVGEVSGFAGRLVGPFFAVVTLLGTWALGRRLWDNATGALAAIVLSGLSVFAAYGGATMFDTLLSTATLAGLWALISALRAPGGNRLAWGGFGFALAFGVLAKGPVILFHLAPALLAVPLWADPSTRPSGREIAKGAGLALAVALAVVALWVLPAAITGGAEYRRMILWEQTAGRTVQSFAHARPMWWLLATLPLALFPWIWSPSFWRGAAKLRFSDRALRLMVVQAGAGLFLFSLISGKQVHYLVPELPAFALIVARAFLTSGSAEARGRLSHLPVGALLVLAGIAPLALALGAGDAQTVALMQPLWGPIAFALFCGLLAALVWLLPRVIGLSLAGLGLVLGFVGLIASTGLGPAYDSTPIAQRMAGHQAQGLATVAGRYNSEFGFEGRLTEKVDVLTAEDAPAWLAAHPGGLLVAECRDVPTLEKEAAEVRFFYGHDWCLWQGE</sequence>
<feature type="transmembrane region" description="Helical" evidence="8">
    <location>
        <begin position="353"/>
        <end position="375"/>
    </location>
</feature>
<dbReference type="OrthoDB" id="9810951at2"/>
<dbReference type="GO" id="GO:0010041">
    <property type="term" value="P:response to iron(III) ion"/>
    <property type="evidence" value="ECO:0007669"/>
    <property type="project" value="TreeGrafter"/>
</dbReference>
<dbReference type="PANTHER" id="PTHR33908:SF3">
    <property type="entry name" value="UNDECAPRENYL PHOSPHATE-ALPHA-4-AMINO-4-DEOXY-L-ARABINOSE ARABINOSYL TRANSFERASE"/>
    <property type="match status" value="1"/>
</dbReference>
<dbReference type="PANTHER" id="PTHR33908">
    <property type="entry name" value="MANNOSYLTRANSFERASE YKCB-RELATED"/>
    <property type="match status" value="1"/>
</dbReference>
<feature type="transmembrane region" description="Helical" evidence="8">
    <location>
        <begin position="415"/>
        <end position="437"/>
    </location>
</feature>
<evidence type="ECO:0000256" key="2">
    <source>
        <dbReference type="ARBA" id="ARBA00022475"/>
    </source>
</evidence>
<feature type="transmembrane region" description="Helical" evidence="8">
    <location>
        <begin position="12"/>
        <end position="30"/>
    </location>
</feature>
<feature type="transmembrane region" description="Helical" evidence="8">
    <location>
        <begin position="217"/>
        <end position="237"/>
    </location>
</feature>
<dbReference type="GO" id="GO:0005886">
    <property type="term" value="C:plasma membrane"/>
    <property type="evidence" value="ECO:0007669"/>
    <property type="project" value="UniProtKB-SubCell"/>
</dbReference>
<feature type="transmembrane region" description="Helical" evidence="8">
    <location>
        <begin position="96"/>
        <end position="113"/>
    </location>
</feature>
<evidence type="ECO:0000256" key="4">
    <source>
        <dbReference type="ARBA" id="ARBA00022679"/>
    </source>
</evidence>
<dbReference type="EMBL" id="FTOG01000011">
    <property type="protein sequence ID" value="SIT13785.1"/>
    <property type="molecule type" value="Genomic_DNA"/>
</dbReference>
<dbReference type="Proteomes" id="UP000186221">
    <property type="component" value="Unassembled WGS sequence"/>
</dbReference>
<evidence type="ECO:0000256" key="1">
    <source>
        <dbReference type="ARBA" id="ARBA00004651"/>
    </source>
</evidence>
<keyword evidence="4 10" id="KW-0808">Transferase</keyword>
<dbReference type="Pfam" id="PF13231">
    <property type="entry name" value="PMT_2"/>
    <property type="match status" value="1"/>
</dbReference>
<name>A0A1N7PTB3_9RHOB</name>
<keyword evidence="2" id="KW-1003">Cell membrane</keyword>
<evidence type="ECO:0000256" key="8">
    <source>
        <dbReference type="SAM" id="Phobius"/>
    </source>
</evidence>
<protein>
    <submittedName>
        <fullName evidence="10">4-amino-4-deoxy-L-arabinose transferase</fullName>
    </submittedName>
</protein>
<feature type="transmembrane region" description="Helical" evidence="8">
    <location>
        <begin position="167"/>
        <end position="196"/>
    </location>
</feature>
<gene>
    <name evidence="10" type="ORF">SAMN05421580_11153</name>
</gene>
<dbReference type="STRING" id="453582.SAMN05421580_11153"/>
<evidence type="ECO:0000256" key="5">
    <source>
        <dbReference type="ARBA" id="ARBA00022692"/>
    </source>
</evidence>
<evidence type="ECO:0000313" key="11">
    <source>
        <dbReference type="Proteomes" id="UP000186221"/>
    </source>
</evidence>
<proteinExistence type="predicted"/>
<dbReference type="GO" id="GO:0009103">
    <property type="term" value="P:lipopolysaccharide biosynthetic process"/>
    <property type="evidence" value="ECO:0007669"/>
    <property type="project" value="TreeGrafter"/>
</dbReference>
<keyword evidence="3" id="KW-0328">Glycosyltransferase</keyword>
<dbReference type="GO" id="GO:0016763">
    <property type="term" value="F:pentosyltransferase activity"/>
    <property type="evidence" value="ECO:0007669"/>
    <property type="project" value="TreeGrafter"/>
</dbReference>
<comment type="subcellular location">
    <subcellularLocation>
        <location evidence="1">Cell membrane</location>
        <topology evidence="1">Multi-pass membrane protein</topology>
    </subcellularLocation>
</comment>
<feature type="transmembrane region" description="Helical" evidence="8">
    <location>
        <begin position="119"/>
        <end position="136"/>
    </location>
</feature>
<accession>A0A1N7PTB3</accession>
<dbReference type="InterPro" id="IPR050297">
    <property type="entry name" value="LipidA_mod_glycosyltrf_83"/>
</dbReference>
<feature type="domain" description="Glycosyltransferase RgtA/B/C/D-like" evidence="9">
    <location>
        <begin position="66"/>
        <end position="231"/>
    </location>
</feature>
<feature type="transmembrane region" description="Helical" evidence="8">
    <location>
        <begin position="266"/>
        <end position="287"/>
    </location>
</feature>
<evidence type="ECO:0000256" key="7">
    <source>
        <dbReference type="ARBA" id="ARBA00023136"/>
    </source>
</evidence>
<keyword evidence="11" id="KW-1185">Reference proteome</keyword>
<evidence type="ECO:0000313" key="10">
    <source>
        <dbReference type="EMBL" id="SIT13785.1"/>
    </source>
</evidence>
<dbReference type="InterPro" id="IPR038731">
    <property type="entry name" value="RgtA/B/C-like"/>
</dbReference>
<dbReference type="RefSeq" id="WP_076485943.1">
    <property type="nucleotide sequence ID" value="NZ_FTOG01000011.1"/>
</dbReference>
<keyword evidence="7 8" id="KW-0472">Membrane</keyword>
<keyword evidence="5 8" id="KW-0812">Transmembrane</keyword>
<organism evidence="10 11">
    <name type="scientific">Rhodobacter aestuarii</name>
    <dbReference type="NCBI Taxonomy" id="453582"/>
    <lineage>
        <taxon>Bacteria</taxon>
        <taxon>Pseudomonadati</taxon>
        <taxon>Pseudomonadota</taxon>
        <taxon>Alphaproteobacteria</taxon>
        <taxon>Rhodobacterales</taxon>
        <taxon>Rhodobacter group</taxon>
        <taxon>Rhodobacter</taxon>
    </lineage>
</organism>
<reference evidence="11" key="1">
    <citation type="submission" date="2017-01" db="EMBL/GenBank/DDBJ databases">
        <authorList>
            <person name="Varghese N."/>
            <person name="Submissions S."/>
        </authorList>
    </citation>
    <scope>NUCLEOTIDE SEQUENCE [LARGE SCALE GENOMIC DNA]</scope>
    <source>
        <strain evidence="11">DSM 19945</strain>
    </source>
</reference>